<dbReference type="PANTHER" id="PTHR43157:SF61">
    <property type="entry name" value="DEHYDROGENASE_REDUCTASE FAMILY PROTEIN, PUTATIVE (AFU_ORTHOLOGUE AFUA_3G01250)-RELATED"/>
    <property type="match status" value="1"/>
</dbReference>
<dbReference type="InterPro" id="IPR036291">
    <property type="entry name" value="NAD(P)-bd_dom_sf"/>
</dbReference>
<evidence type="ECO:0000313" key="3">
    <source>
        <dbReference type="Proteomes" id="UP000696280"/>
    </source>
</evidence>
<comment type="caution">
    <text evidence="2">The sequence shown here is derived from an EMBL/GenBank/DDBJ whole genome shotgun (WGS) entry which is preliminary data.</text>
</comment>
<evidence type="ECO:0008006" key="4">
    <source>
        <dbReference type="Google" id="ProtNLM"/>
    </source>
</evidence>
<organism evidence="2 3">
    <name type="scientific">Hymenoscyphus fraxineus</name>
    <dbReference type="NCBI Taxonomy" id="746836"/>
    <lineage>
        <taxon>Eukaryota</taxon>
        <taxon>Fungi</taxon>
        <taxon>Dikarya</taxon>
        <taxon>Ascomycota</taxon>
        <taxon>Pezizomycotina</taxon>
        <taxon>Leotiomycetes</taxon>
        <taxon>Helotiales</taxon>
        <taxon>Helotiaceae</taxon>
        <taxon>Hymenoscyphus</taxon>
    </lineage>
</organism>
<protein>
    <recommendedName>
        <fullName evidence="4">NAD(P)-binding protein</fullName>
    </recommendedName>
</protein>
<name>A0A9N9KYD5_9HELO</name>
<evidence type="ECO:0000313" key="2">
    <source>
        <dbReference type="EMBL" id="CAG8955321.1"/>
    </source>
</evidence>
<keyword evidence="3" id="KW-1185">Reference proteome</keyword>
<dbReference type="InterPro" id="IPR002347">
    <property type="entry name" value="SDR_fam"/>
</dbReference>
<dbReference type="PANTHER" id="PTHR43157">
    <property type="entry name" value="PHOSPHATIDYLINOSITOL-GLYCAN BIOSYNTHESIS CLASS F PROTEIN-RELATED"/>
    <property type="match status" value="1"/>
</dbReference>
<dbReference type="Gene3D" id="3.40.50.720">
    <property type="entry name" value="NAD(P)-binding Rossmann-like Domain"/>
    <property type="match status" value="2"/>
</dbReference>
<dbReference type="OrthoDB" id="542013at2759"/>
<dbReference type="Proteomes" id="UP000696280">
    <property type="component" value="Unassembled WGS sequence"/>
</dbReference>
<reference evidence="2" key="1">
    <citation type="submission" date="2021-07" db="EMBL/GenBank/DDBJ databases">
        <authorList>
            <person name="Durling M."/>
        </authorList>
    </citation>
    <scope>NUCLEOTIDE SEQUENCE</scope>
</reference>
<gene>
    <name evidence="2" type="ORF">HYFRA_00011303</name>
</gene>
<keyword evidence="1" id="KW-0560">Oxidoreductase</keyword>
<sequence>MAGITFGGFLSDQRMSLPLVVTKQTCSGATYIITGANKGLGFEAAKHLVEVGAAKVILAVRNTQAGNAAMAVIEAATHTENVVEVWELDLSSYASVKAFANKAIIELDRFDALIECRYAVSKIIQVFAIRQLAILADYNRTGVVVKLVGPGFCKTELSVNSPFVLRMSIKLGNMLIGRTAELGSRTLLHGAIAGKESHGCYLGNCEVREDSVLV</sequence>
<proteinExistence type="predicted"/>
<dbReference type="AlphaFoldDB" id="A0A9N9KYD5"/>
<accession>A0A9N9KYD5</accession>
<evidence type="ECO:0000256" key="1">
    <source>
        <dbReference type="ARBA" id="ARBA00023002"/>
    </source>
</evidence>
<dbReference type="GO" id="GO:0016491">
    <property type="term" value="F:oxidoreductase activity"/>
    <property type="evidence" value="ECO:0007669"/>
    <property type="project" value="UniProtKB-KW"/>
</dbReference>
<dbReference type="PRINTS" id="PR00081">
    <property type="entry name" value="GDHRDH"/>
</dbReference>
<dbReference type="Pfam" id="PF00106">
    <property type="entry name" value="adh_short"/>
    <property type="match status" value="1"/>
</dbReference>
<dbReference type="SUPFAM" id="SSF51735">
    <property type="entry name" value="NAD(P)-binding Rossmann-fold domains"/>
    <property type="match status" value="1"/>
</dbReference>
<dbReference type="EMBL" id="CAJVRL010000061">
    <property type="protein sequence ID" value="CAG8955321.1"/>
    <property type="molecule type" value="Genomic_DNA"/>
</dbReference>